<dbReference type="PANTHER" id="PTHR40448">
    <property type="entry name" value="TWO-COMPONENT SENSOR HISTIDINE KINASE"/>
    <property type="match status" value="1"/>
</dbReference>
<evidence type="ECO:0000313" key="3">
    <source>
        <dbReference type="EMBL" id="HIX02178.1"/>
    </source>
</evidence>
<gene>
    <name evidence="3" type="ORF">H9861_05420</name>
</gene>
<dbReference type="AlphaFoldDB" id="A0A9D1UXK0"/>
<accession>A0A9D1UXK0</accession>
<dbReference type="InterPro" id="IPR036890">
    <property type="entry name" value="HATPase_C_sf"/>
</dbReference>
<proteinExistence type="predicted"/>
<dbReference type="Pfam" id="PF14501">
    <property type="entry name" value="HATPase_c_5"/>
    <property type="match status" value="1"/>
</dbReference>
<feature type="transmembrane region" description="Helical" evidence="1">
    <location>
        <begin position="82"/>
        <end position="105"/>
    </location>
</feature>
<protein>
    <submittedName>
        <fullName evidence="3">GHKL domain-containing protein</fullName>
    </submittedName>
</protein>
<dbReference type="GO" id="GO:0042802">
    <property type="term" value="F:identical protein binding"/>
    <property type="evidence" value="ECO:0007669"/>
    <property type="project" value="TreeGrafter"/>
</dbReference>
<feature type="transmembrane region" description="Helical" evidence="1">
    <location>
        <begin position="126"/>
        <end position="147"/>
    </location>
</feature>
<feature type="domain" description="Sensor histidine kinase NatK-like C-terminal" evidence="2">
    <location>
        <begin position="298"/>
        <end position="401"/>
    </location>
</feature>
<feature type="transmembrane region" description="Helical" evidence="1">
    <location>
        <begin position="153"/>
        <end position="172"/>
    </location>
</feature>
<dbReference type="EMBL" id="DXFP01000051">
    <property type="protein sequence ID" value="HIX02178.1"/>
    <property type="molecule type" value="Genomic_DNA"/>
</dbReference>
<keyword evidence="1" id="KW-0812">Transmembrane</keyword>
<dbReference type="PANTHER" id="PTHR40448:SF1">
    <property type="entry name" value="TWO-COMPONENT SENSOR HISTIDINE KINASE"/>
    <property type="match status" value="1"/>
</dbReference>
<dbReference type="InterPro" id="IPR032834">
    <property type="entry name" value="NatK-like_C"/>
</dbReference>
<reference evidence="3" key="1">
    <citation type="journal article" date="2021" name="PeerJ">
        <title>Extensive microbial diversity within the chicken gut microbiome revealed by metagenomics and culture.</title>
        <authorList>
            <person name="Gilroy R."/>
            <person name="Ravi A."/>
            <person name="Getino M."/>
            <person name="Pursley I."/>
            <person name="Horton D.L."/>
            <person name="Alikhan N.F."/>
            <person name="Baker D."/>
            <person name="Gharbi K."/>
            <person name="Hall N."/>
            <person name="Watson M."/>
            <person name="Adriaenssens E.M."/>
            <person name="Foster-Nyarko E."/>
            <person name="Jarju S."/>
            <person name="Secka A."/>
            <person name="Antonio M."/>
            <person name="Oren A."/>
            <person name="Chaudhuri R.R."/>
            <person name="La Ragione R."/>
            <person name="Hildebrand F."/>
            <person name="Pallen M.J."/>
        </authorList>
    </citation>
    <scope>NUCLEOTIDE SEQUENCE</scope>
    <source>
        <strain evidence="3">6627</strain>
    </source>
</reference>
<dbReference type="SUPFAM" id="SSF55874">
    <property type="entry name" value="ATPase domain of HSP90 chaperone/DNA topoisomerase II/histidine kinase"/>
    <property type="match status" value="1"/>
</dbReference>
<name>A0A9D1UXK0_9LACO</name>
<sequence>MGQFVITVYNPPIPVLMFLTSNLATIIILLLITYFVFKLPGKSEKMYNSLLKTNLMLSMDGFMTIQITCAFLDRYITQLIRTFSMVIIVHNIIEAIFAVCLGLIFKKLYNSDNTLEKKINKVIFRMVVVMFLFAYSLTFMFTITHTLSEKIDWLLIFLLVQLILFWLLYFMINRREKERIQSELVEDRLNNLKNYTDYLEKEQRKLRKFKHDYQNMVLSLEVTLRNNDNFDEVHKYIDTFKKYSDQYISENKLWLFNDFDNIKNPYLKSVLINEISQAVDADIDVHFECRTEIERIDMQPYDLVRIVSIAFDNAMEEVRGMDKEHAKINVMIFKGNHQVEITIANPVRQQKNLQQIKQEGVTSKAGHSGFGLTNIQEISEQYSNVLVHYTQDDWFKIQFVIMDKN</sequence>
<dbReference type="Gene3D" id="3.30.565.10">
    <property type="entry name" value="Histidine kinase-like ATPase, C-terminal domain"/>
    <property type="match status" value="1"/>
</dbReference>
<feature type="transmembrane region" description="Helical" evidence="1">
    <location>
        <begin position="57"/>
        <end position="76"/>
    </location>
</feature>
<dbReference type="Proteomes" id="UP000823963">
    <property type="component" value="Unassembled WGS sequence"/>
</dbReference>
<keyword evidence="1" id="KW-1133">Transmembrane helix</keyword>
<organism evidence="3 4">
    <name type="scientific">Candidatus Ligilactobacillus excrementigallinarum</name>
    <dbReference type="NCBI Taxonomy" id="2838641"/>
    <lineage>
        <taxon>Bacteria</taxon>
        <taxon>Bacillati</taxon>
        <taxon>Bacillota</taxon>
        <taxon>Bacilli</taxon>
        <taxon>Lactobacillales</taxon>
        <taxon>Lactobacillaceae</taxon>
        <taxon>Ligilactobacillus</taxon>
    </lineage>
</organism>
<evidence type="ECO:0000256" key="1">
    <source>
        <dbReference type="SAM" id="Phobius"/>
    </source>
</evidence>
<evidence type="ECO:0000259" key="2">
    <source>
        <dbReference type="Pfam" id="PF14501"/>
    </source>
</evidence>
<keyword evidence="1" id="KW-0472">Membrane</keyword>
<comment type="caution">
    <text evidence="3">The sequence shown here is derived from an EMBL/GenBank/DDBJ whole genome shotgun (WGS) entry which is preliminary data.</text>
</comment>
<reference evidence="3" key="2">
    <citation type="submission" date="2021-04" db="EMBL/GenBank/DDBJ databases">
        <authorList>
            <person name="Gilroy R."/>
        </authorList>
    </citation>
    <scope>NUCLEOTIDE SEQUENCE</scope>
    <source>
        <strain evidence="3">6627</strain>
    </source>
</reference>
<feature type="transmembrane region" description="Helical" evidence="1">
    <location>
        <begin position="15"/>
        <end position="37"/>
    </location>
</feature>
<evidence type="ECO:0000313" key="4">
    <source>
        <dbReference type="Proteomes" id="UP000823963"/>
    </source>
</evidence>